<feature type="signal peptide" evidence="2">
    <location>
        <begin position="1"/>
        <end position="28"/>
    </location>
</feature>
<reference evidence="3" key="1">
    <citation type="journal article" date="2021" name="Front. Plant Sci.">
        <title>Chromosome-Scale Genome Assembly for Chinese Sour Jujube and Insights Into Its Genome Evolution and Domestication Signature.</title>
        <authorList>
            <person name="Shen L.-Y."/>
            <person name="Luo H."/>
            <person name="Wang X.-L."/>
            <person name="Wang X.-M."/>
            <person name="Qiu X.-J."/>
            <person name="Liu H."/>
            <person name="Zhou S.-S."/>
            <person name="Jia K.-H."/>
            <person name="Nie S."/>
            <person name="Bao Y.-T."/>
            <person name="Zhang R.-G."/>
            <person name="Yun Q.-Z."/>
            <person name="Chai Y.-H."/>
            <person name="Lu J.-Y."/>
            <person name="Li Y."/>
            <person name="Zhao S.-W."/>
            <person name="Mao J.-F."/>
            <person name="Jia S.-G."/>
            <person name="Mao Y.-M."/>
        </authorList>
    </citation>
    <scope>NUCLEOTIDE SEQUENCE</scope>
    <source>
        <strain evidence="3">AT0</strain>
        <tissue evidence="3">Leaf</tissue>
    </source>
</reference>
<gene>
    <name evidence="3" type="ORF">FEM48_Zijuj10G0126400</name>
</gene>
<feature type="compositionally biased region" description="Pro residues" evidence="1">
    <location>
        <begin position="32"/>
        <end position="41"/>
    </location>
</feature>
<organism evidence="3 4">
    <name type="scientific">Ziziphus jujuba var. spinosa</name>
    <dbReference type="NCBI Taxonomy" id="714518"/>
    <lineage>
        <taxon>Eukaryota</taxon>
        <taxon>Viridiplantae</taxon>
        <taxon>Streptophyta</taxon>
        <taxon>Embryophyta</taxon>
        <taxon>Tracheophyta</taxon>
        <taxon>Spermatophyta</taxon>
        <taxon>Magnoliopsida</taxon>
        <taxon>eudicotyledons</taxon>
        <taxon>Gunneridae</taxon>
        <taxon>Pentapetalae</taxon>
        <taxon>rosids</taxon>
        <taxon>fabids</taxon>
        <taxon>Rosales</taxon>
        <taxon>Rhamnaceae</taxon>
        <taxon>Paliureae</taxon>
        <taxon>Ziziphus</taxon>
    </lineage>
</organism>
<evidence type="ECO:0000313" key="3">
    <source>
        <dbReference type="EMBL" id="KAH7516357.1"/>
    </source>
</evidence>
<keyword evidence="2" id="KW-0732">Signal</keyword>
<feature type="chain" id="PRO_5037892449" description="Extensin-like" evidence="2">
    <location>
        <begin position="29"/>
        <end position="155"/>
    </location>
</feature>
<name>A0A978UNF5_ZIZJJ</name>
<evidence type="ECO:0000256" key="2">
    <source>
        <dbReference type="SAM" id="SignalP"/>
    </source>
</evidence>
<dbReference type="Proteomes" id="UP000813462">
    <property type="component" value="Unassembled WGS sequence"/>
</dbReference>
<protein>
    <recommendedName>
        <fullName evidence="5">Extensin-like</fullName>
    </recommendedName>
</protein>
<evidence type="ECO:0000313" key="4">
    <source>
        <dbReference type="Proteomes" id="UP000813462"/>
    </source>
</evidence>
<dbReference type="EMBL" id="JAEACU010000010">
    <property type="protein sequence ID" value="KAH7516357.1"/>
    <property type="molecule type" value="Genomic_DNA"/>
</dbReference>
<accession>A0A978UNF5</accession>
<evidence type="ECO:0008006" key="5">
    <source>
        <dbReference type="Google" id="ProtNLM"/>
    </source>
</evidence>
<evidence type="ECO:0000256" key="1">
    <source>
        <dbReference type="SAM" id="MobiDB-lite"/>
    </source>
</evidence>
<feature type="region of interest" description="Disordered" evidence="1">
    <location>
        <begin position="27"/>
        <end position="73"/>
    </location>
</feature>
<dbReference type="PANTHER" id="PTHR37702">
    <property type="entry name" value="PROLINE-RICH FAMILY PROTEIN"/>
    <property type="match status" value="1"/>
</dbReference>
<comment type="caution">
    <text evidence="3">The sequence shown here is derived from an EMBL/GenBank/DDBJ whole genome shotgun (WGS) entry which is preliminary data.</text>
</comment>
<dbReference type="AlphaFoldDB" id="A0A978UNF5"/>
<sequence>MAKIFNHLLSTSLLFALMVLNLPRETVSDEPCPYPCYPPPTGTGTTPTTPTTTTTPPPPPSSQTGFYNPPPGSYYPYNPPPPYGTSFGSSPPPPDPILPYFPFYYKAGLHGTNASSAGNLGRSTLMVALTNLILDFAMYVNGSGVPQRGLVSHGN</sequence>
<feature type="compositionally biased region" description="Low complexity" evidence="1">
    <location>
        <begin position="42"/>
        <end position="54"/>
    </location>
</feature>
<proteinExistence type="predicted"/>
<dbReference type="PANTHER" id="PTHR37702:SF1">
    <property type="entry name" value="HYDROXYPROLINE-RICH GLYCOPROTEIN FAMILY PROTEIN"/>
    <property type="match status" value="1"/>
</dbReference>